<dbReference type="AlphaFoldDB" id="A0A218Z6G4"/>
<reference evidence="2 3" key="1">
    <citation type="submission" date="2017-04" db="EMBL/GenBank/DDBJ databases">
        <title>Draft genome sequence of Marssonina coronaria NL1: causal agent of apple blotch.</title>
        <authorList>
            <person name="Cheng Q."/>
        </authorList>
    </citation>
    <scope>NUCLEOTIDE SEQUENCE [LARGE SCALE GENOMIC DNA]</scope>
    <source>
        <strain evidence="2 3">NL1</strain>
    </source>
</reference>
<gene>
    <name evidence="2" type="ORF">B2J93_9070</name>
</gene>
<dbReference type="Proteomes" id="UP000242519">
    <property type="component" value="Unassembled WGS sequence"/>
</dbReference>
<accession>A0A218Z6G4</accession>
<dbReference type="OrthoDB" id="3515453at2759"/>
<proteinExistence type="predicted"/>
<comment type="caution">
    <text evidence="2">The sequence shown here is derived from an EMBL/GenBank/DDBJ whole genome shotgun (WGS) entry which is preliminary data.</text>
</comment>
<keyword evidence="3" id="KW-1185">Reference proteome</keyword>
<dbReference type="EMBL" id="MZNU01000210">
    <property type="protein sequence ID" value="OWP02796.1"/>
    <property type="molecule type" value="Genomic_DNA"/>
</dbReference>
<evidence type="ECO:0000313" key="3">
    <source>
        <dbReference type="Proteomes" id="UP000242519"/>
    </source>
</evidence>
<organism evidence="2 3">
    <name type="scientific">Diplocarpon coronariae</name>
    <dbReference type="NCBI Taxonomy" id="2795749"/>
    <lineage>
        <taxon>Eukaryota</taxon>
        <taxon>Fungi</taxon>
        <taxon>Dikarya</taxon>
        <taxon>Ascomycota</taxon>
        <taxon>Pezizomycotina</taxon>
        <taxon>Leotiomycetes</taxon>
        <taxon>Helotiales</taxon>
        <taxon>Drepanopezizaceae</taxon>
        <taxon>Diplocarpon</taxon>
    </lineage>
</organism>
<dbReference type="STRING" id="503106.A0A218Z6G4"/>
<feature type="region of interest" description="Disordered" evidence="1">
    <location>
        <begin position="46"/>
        <end position="72"/>
    </location>
</feature>
<protein>
    <submittedName>
        <fullName evidence="2">Uncharacterized protein</fullName>
    </submittedName>
</protein>
<evidence type="ECO:0000313" key="2">
    <source>
        <dbReference type="EMBL" id="OWP02796.1"/>
    </source>
</evidence>
<sequence length="362" mass="40087">MSSGASPQPADRDIPRSPRYLVACRQRCCQRSPPPSRHLMLLPCQQTAQGRKEREPLIRSPEGSPPRGPTQEPLPLLPFLISIANRLDQASSSIYYISSSAPPPVSRRTLRDGIAYDFFRSRRPENISPVLDAAMRASVLGGLAVAASVGAIWPRSSEPFYAERTGLFRLVVASSNRSLDGRSLRCCREWLLIHSLCLGEMPPWAGARRGQIDEDDGVDAIAHQFALNYTTKENTYLSRFPGGLGDVGILTWKLPPSVVAASSGLKIKGTVTGNVIVPLFTLDETQDPELVGFDREERLHLWRNDDDGVYPPVRITAVPKAVYSWYLCTTDVGRLLHTLSWVVGDKPENPSCQKIDVKREFV</sequence>
<evidence type="ECO:0000256" key="1">
    <source>
        <dbReference type="SAM" id="MobiDB-lite"/>
    </source>
</evidence>
<dbReference type="InParanoid" id="A0A218Z6G4"/>
<name>A0A218Z6G4_9HELO</name>